<gene>
    <name evidence="1" type="ORF">K9S39_04610</name>
</gene>
<evidence type="ECO:0000313" key="1">
    <source>
        <dbReference type="EMBL" id="UQA91253.1"/>
    </source>
</evidence>
<reference evidence="1" key="1">
    <citation type="submission" date="2021-10" db="EMBL/GenBank/DDBJ databases">
        <title>Streptomyces nigrumlapis sp.nov.,an antimicrobial producing actinobacterium isolated from Black Gobi rocks.</title>
        <authorList>
            <person name="Wen Y."/>
            <person name="Zhang W."/>
            <person name="Liu X.G."/>
        </authorList>
    </citation>
    <scope>NUCLEOTIDE SEQUENCE</scope>
    <source>
        <strain evidence="1">ST13-2-2</strain>
    </source>
</reference>
<dbReference type="EMBL" id="CP086322">
    <property type="protein sequence ID" value="UQA91253.1"/>
    <property type="molecule type" value="Genomic_DNA"/>
</dbReference>
<dbReference type="RefSeq" id="WP_248862055.1">
    <property type="nucleotide sequence ID" value="NZ_CP086322.1"/>
</dbReference>
<sequence length="67" mass="7713">MPDDTPRKELDTEVYRELDDKQNGWAASFLVDSHRAACQTAYETYVREPGDDSPKLIDNVEYMTVDT</sequence>
<name>A0ABY4M0N4_9ACTN</name>
<evidence type="ECO:0000313" key="2">
    <source>
        <dbReference type="Proteomes" id="UP000830115"/>
    </source>
</evidence>
<proteinExistence type="predicted"/>
<keyword evidence="2" id="KW-1185">Reference proteome</keyword>
<accession>A0ABY4M0N4</accession>
<dbReference type="Proteomes" id="UP000830115">
    <property type="component" value="Chromosome"/>
</dbReference>
<protein>
    <submittedName>
        <fullName evidence="1">Uncharacterized protein</fullName>
    </submittedName>
</protein>
<organism evidence="1 2">
    <name type="scientific">Streptomyces halobius</name>
    <dbReference type="NCBI Taxonomy" id="2879846"/>
    <lineage>
        <taxon>Bacteria</taxon>
        <taxon>Bacillati</taxon>
        <taxon>Actinomycetota</taxon>
        <taxon>Actinomycetes</taxon>
        <taxon>Kitasatosporales</taxon>
        <taxon>Streptomycetaceae</taxon>
        <taxon>Streptomyces</taxon>
    </lineage>
</organism>